<dbReference type="EMBL" id="QUSY01001076">
    <property type="protein sequence ID" value="RHY26140.1"/>
    <property type="molecule type" value="Genomic_DNA"/>
</dbReference>
<gene>
    <name evidence="1" type="ORF">DYB32_007848</name>
</gene>
<reference evidence="1 2" key="1">
    <citation type="submission" date="2018-08" db="EMBL/GenBank/DDBJ databases">
        <title>Aphanomyces genome sequencing and annotation.</title>
        <authorList>
            <person name="Minardi D."/>
            <person name="Oidtmann B."/>
            <person name="Van Der Giezen M."/>
            <person name="Studholme D.J."/>
        </authorList>
    </citation>
    <scope>NUCLEOTIDE SEQUENCE [LARGE SCALE GENOMIC DNA]</scope>
    <source>
        <strain evidence="1 2">NJM0002</strain>
    </source>
</reference>
<dbReference type="GO" id="GO:0003676">
    <property type="term" value="F:nucleic acid binding"/>
    <property type="evidence" value="ECO:0007669"/>
    <property type="project" value="InterPro"/>
</dbReference>
<dbReference type="Proteomes" id="UP000285060">
    <property type="component" value="Unassembled WGS sequence"/>
</dbReference>
<dbReference type="VEuPathDB" id="FungiDB:H310_09705"/>
<comment type="caution">
    <text evidence="1">The sequence shown here is derived from an EMBL/GenBank/DDBJ whole genome shotgun (WGS) entry which is preliminary data.</text>
</comment>
<keyword evidence="2" id="KW-1185">Reference proteome</keyword>
<proteinExistence type="predicted"/>
<evidence type="ECO:0000313" key="1">
    <source>
        <dbReference type="EMBL" id="RHY26140.1"/>
    </source>
</evidence>
<accession>A0A418AMY7</accession>
<evidence type="ECO:0008006" key="3">
    <source>
        <dbReference type="Google" id="ProtNLM"/>
    </source>
</evidence>
<dbReference type="PANTHER" id="PTHR47169:SF2">
    <property type="entry name" value="OS01G0541250 PROTEIN"/>
    <property type="match status" value="1"/>
</dbReference>
<dbReference type="Gene3D" id="3.30.420.10">
    <property type="entry name" value="Ribonuclease H-like superfamily/Ribonuclease H"/>
    <property type="match status" value="2"/>
</dbReference>
<protein>
    <recommendedName>
        <fullName evidence="3">Transposase Tc1-like domain-containing protein</fullName>
    </recommendedName>
</protein>
<dbReference type="PANTHER" id="PTHR47169">
    <property type="entry name" value="OS01G0541250 PROTEIN"/>
    <property type="match status" value="1"/>
</dbReference>
<dbReference type="InterPro" id="IPR036397">
    <property type="entry name" value="RNaseH_sf"/>
</dbReference>
<feature type="non-terminal residue" evidence="1">
    <location>
        <position position="1"/>
    </location>
</feature>
<sequence length="379" mass="42729">RANVLIGVDGQPGHEIVCQDISSLKKKRVGRKQKYSDLRDRIRAISPQRRTTLRYIAHAVGVPASTLKDYYKRGLMVKHNSHIKPMLTDANKVARVKWAMDFVRPKIKSRMYLLPGEDPPHRSTQSKCFIKKVMFLSALARPRWDDDKADWFDGKIGIWNFTQVVPATRSSRNRPAGKLELRPINVTRPVYKKMLIEHVIPAIQAKWPVNSTRGIGGLHVQRLVYSPSVPTPNSPDMNALDPGFFRSIQSLQQNHHSNTYEEIVAATNQAWHDVDPWSLEQNFLTLQCCFSEVIMSAGDNSCMVPHIGKTALKRSGLPPETVACDREVFDAGCALMSQHDLQKVMHDLAVETVAELEMIDIFSAMESLGINDEDVEVGV</sequence>
<dbReference type="AlphaFoldDB" id="A0A418AMY7"/>
<organism evidence="1 2">
    <name type="scientific">Aphanomyces invadans</name>
    <dbReference type="NCBI Taxonomy" id="157072"/>
    <lineage>
        <taxon>Eukaryota</taxon>
        <taxon>Sar</taxon>
        <taxon>Stramenopiles</taxon>
        <taxon>Oomycota</taxon>
        <taxon>Saprolegniomycetes</taxon>
        <taxon>Saprolegniales</taxon>
        <taxon>Verrucalvaceae</taxon>
        <taxon>Aphanomyces</taxon>
    </lineage>
</organism>
<evidence type="ECO:0000313" key="2">
    <source>
        <dbReference type="Proteomes" id="UP000285060"/>
    </source>
</evidence>
<name>A0A418AMY7_9STRA</name>